<dbReference type="HOGENOM" id="CLU_018534_1_0_6"/>
<keyword evidence="5 8" id="KW-0812">Transmembrane</keyword>
<gene>
    <name evidence="11" type="ORF">ETEE_3163</name>
</gene>
<keyword evidence="7 8" id="KW-0472">Membrane</keyword>
<keyword evidence="2" id="KW-1003">Cell membrane</keyword>
<reference evidence="11 12" key="1">
    <citation type="journal article" date="2012" name="PLoS ONE">
        <title>Edwardsiella comparative phylogenomics reveal the new intra/inter-species taxonomic relationships, virulence evolution and niche adaptation mechanisms.</title>
        <authorList>
            <person name="Yang M."/>
            <person name="Lv Y."/>
            <person name="Xiao J."/>
            <person name="Wu H."/>
            <person name="Zheng H."/>
            <person name="Liu Q."/>
            <person name="Zhang Y."/>
            <person name="Wang Q."/>
        </authorList>
    </citation>
    <scope>NUCLEOTIDE SEQUENCE [LARGE SCALE GENOMIC DNA]</scope>
    <source>
        <strain evidence="12">080813</strain>
    </source>
</reference>
<evidence type="ECO:0000256" key="3">
    <source>
        <dbReference type="ARBA" id="ARBA00022519"/>
    </source>
</evidence>
<keyword evidence="3" id="KW-0997">Cell inner membrane</keyword>
<evidence type="ECO:0000256" key="5">
    <source>
        <dbReference type="ARBA" id="ARBA00022692"/>
    </source>
</evidence>
<feature type="domain" description="Phosphoethanolamine transferase N-terminal" evidence="10">
    <location>
        <begin position="55"/>
        <end position="207"/>
    </location>
</feature>
<feature type="transmembrane region" description="Helical" evidence="8">
    <location>
        <begin position="151"/>
        <end position="174"/>
    </location>
</feature>
<evidence type="ECO:0000256" key="7">
    <source>
        <dbReference type="ARBA" id="ARBA00023136"/>
    </source>
</evidence>
<evidence type="ECO:0000256" key="8">
    <source>
        <dbReference type="SAM" id="Phobius"/>
    </source>
</evidence>
<feature type="transmembrane region" description="Helical" evidence="8">
    <location>
        <begin position="119"/>
        <end position="139"/>
    </location>
</feature>
<dbReference type="GO" id="GO:0005886">
    <property type="term" value="C:plasma membrane"/>
    <property type="evidence" value="ECO:0007669"/>
    <property type="project" value="UniProtKB-SubCell"/>
</dbReference>
<keyword evidence="4 11" id="KW-0808">Transferase</keyword>
<evidence type="ECO:0000256" key="2">
    <source>
        <dbReference type="ARBA" id="ARBA00022475"/>
    </source>
</evidence>
<dbReference type="InterPro" id="IPR040423">
    <property type="entry name" value="PEA_transferase"/>
</dbReference>
<dbReference type="PANTHER" id="PTHR30443">
    <property type="entry name" value="INNER MEMBRANE PROTEIN"/>
    <property type="match status" value="1"/>
</dbReference>
<evidence type="ECO:0000259" key="10">
    <source>
        <dbReference type="Pfam" id="PF08019"/>
    </source>
</evidence>
<dbReference type="GO" id="GO:0009244">
    <property type="term" value="P:lipopolysaccharide core region biosynthetic process"/>
    <property type="evidence" value="ECO:0007669"/>
    <property type="project" value="TreeGrafter"/>
</dbReference>
<name>A0A076LNZ5_9GAMM</name>
<dbReference type="RefSeq" id="WP_034164413.1">
    <property type="nucleotide sequence ID" value="NZ_CP006664.1"/>
</dbReference>
<feature type="transmembrane region" description="Helical" evidence="8">
    <location>
        <begin position="75"/>
        <end position="91"/>
    </location>
</feature>
<evidence type="ECO:0000256" key="4">
    <source>
        <dbReference type="ARBA" id="ARBA00022679"/>
    </source>
</evidence>
<proteinExistence type="predicted"/>
<sequence length="541" mass="61098">MSHKGLSASFLTVILLLAGYFTLILNIPILLHFYRILHALGEYRLGFALSIPVVLFAALTCVFMPFSFRPILKPFFILLLVITALASYAQYKYQVIFDRSMIENIFETNSAEAGSYLNIYVIAWVLLAGVLPALLLLRTRIIYGHNVLLRLGIRLLAMLISLLIIALVACLYYQDYASVGRNNRSLNLEIQPASYLYSTGQYINRRYLTTPMPFRKVGEDAKLVEPAGEKPTLVFVILGETARAQNQSLGGYPRETNPYSAKQPGLIYFRNVTSCGTATAISVPCMFSNLTREHYDGNIARNSDSVIDVLHRAGVTTFWRDNDEGCKGACDRTPNELVSTKADNPLCNGKTCYDEVMLNNLQQKIPDDGKSKLLVFHLIGSHGPTYYLRYPARFRVFMPDCERSDIENCTQQQLVNTYDNTLVYTDYVVNQFIERLKTYEKQYNVALYYVSDHGESLGEKGLYLHGTPYQFAPAEQTHVPMSLWLSDGYAKANRINLQCLQEAARDGSFSHDNLFPTLLSMMHVTTSAANPQLDILQRCRN</sequence>
<dbReference type="Proteomes" id="UP000028681">
    <property type="component" value="Chromosome"/>
</dbReference>
<protein>
    <submittedName>
        <fullName evidence="11">Phosphoethanolamine transferase EptA specific for the 1 phosphate group of core-lipid A</fullName>
    </submittedName>
</protein>
<dbReference type="GeneID" id="33940645"/>
<dbReference type="AlphaFoldDB" id="A0A076LNZ5"/>
<evidence type="ECO:0000259" key="9">
    <source>
        <dbReference type="Pfam" id="PF00884"/>
    </source>
</evidence>
<organism evidence="11 12">
    <name type="scientific">Edwardsiella anguillarum ET080813</name>
    <dbReference type="NCBI Taxonomy" id="667120"/>
    <lineage>
        <taxon>Bacteria</taxon>
        <taxon>Pseudomonadati</taxon>
        <taxon>Pseudomonadota</taxon>
        <taxon>Gammaproteobacteria</taxon>
        <taxon>Enterobacterales</taxon>
        <taxon>Hafniaceae</taxon>
        <taxon>Edwardsiella</taxon>
    </lineage>
</organism>
<dbReference type="EMBL" id="CP006664">
    <property type="protein sequence ID" value="AIJ09591.1"/>
    <property type="molecule type" value="Genomic_DNA"/>
</dbReference>
<dbReference type="CDD" id="cd16017">
    <property type="entry name" value="LptA"/>
    <property type="match status" value="1"/>
</dbReference>
<feature type="transmembrane region" description="Helical" evidence="8">
    <location>
        <begin position="12"/>
        <end position="34"/>
    </location>
</feature>
<keyword evidence="6 8" id="KW-1133">Transmembrane helix</keyword>
<feature type="domain" description="Sulfatase N-terminal" evidence="9">
    <location>
        <begin position="234"/>
        <end position="523"/>
    </location>
</feature>
<dbReference type="InterPro" id="IPR017850">
    <property type="entry name" value="Alkaline_phosphatase_core_sf"/>
</dbReference>
<accession>A0A076LNZ5</accession>
<dbReference type="SUPFAM" id="SSF53649">
    <property type="entry name" value="Alkaline phosphatase-like"/>
    <property type="match status" value="1"/>
</dbReference>
<dbReference type="Pfam" id="PF00884">
    <property type="entry name" value="Sulfatase"/>
    <property type="match status" value="1"/>
</dbReference>
<evidence type="ECO:0000256" key="6">
    <source>
        <dbReference type="ARBA" id="ARBA00022989"/>
    </source>
</evidence>
<dbReference type="InterPro" id="IPR012549">
    <property type="entry name" value="EptA-like_N"/>
</dbReference>
<dbReference type="KEGG" id="ete:ETEE_3163"/>
<evidence type="ECO:0000313" key="12">
    <source>
        <dbReference type="Proteomes" id="UP000028681"/>
    </source>
</evidence>
<dbReference type="Gene3D" id="3.40.720.10">
    <property type="entry name" value="Alkaline Phosphatase, subunit A"/>
    <property type="match status" value="1"/>
</dbReference>
<dbReference type="PANTHER" id="PTHR30443:SF0">
    <property type="entry name" value="PHOSPHOETHANOLAMINE TRANSFERASE EPTA"/>
    <property type="match status" value="1"/>
</dbReference>
<comment type="subcellular location">
    <subcellularLocation>
        <location evidence="1">Cell inner membrane</location>
        <topology evidence="1">Multi-pass membrane protein</topology>
    </subcellularLocation>
</comment>
<dbReference type="Pfam" id="PF08019">
    <property type="entry name" value="EptA_B_N"/>
    <property type="match status" value="1"/>
</dbReference>
<feature type="transmembrane region" description="Helical" evidence="8">
    <location>
        <begin position="46"/>
        <end position="68"/>
    </location>
</feature>
<dbReference type="InterPro" id="IPR058130">
    <property type="entry name" value="PEA_transf_C"/>
</dbReference>
<dbReference type="InterPro" id="IPR000917">
    <property type="entry name" value="Sulfatase_N"/>
</dbReference>
<evidence type="ECO:0000313" key="11">
    <source>
        <dbReference type="EMBL" id="AIJ09591.1"/>
    </source>
</evidence>
<dbReference type="NCBIfam" id="NF028537">
    <property type="entry name" value="P_eth_NH2_trans"/>
    <property type="match status" value="1"/>
</dbReference>
<dbReference type="GO" id="GO:0016776">
    <property type="term" value="F:phosphotransferase activity, phosphate group as acceptor"/>
    <property type="evidence" value="ECO:0007669"/>
    <property type="project" value="TreeGrafter"/>
</dbReference>
<evidence type="ECO:0000256" key="1">
    <source>
        <dbReference type="ARBA" id="ARBA00004429"/>
    </source>
</evidence>